<dbReference type="AlphaFoldDB" id="A7TSX5"/>
<dbReference type="SUPFAM" id="SSF54928">
    <property type="entry name" value="RNA-binding domain, RBD"/>
    <property type="match status" value="1"/>
</dbReference>
<protein>
    <recommendedName>
        <fullName evidence="2">RRM domain-containing protein</fullName>
    </recommendedName>
</protein>
<feature type="domain" description="RRM" evidence="2">
    <location>
        <begin position="5"/>
        <end position="83"/>
    </location>
</feature>
<dbReference type="InterPro" id="IPR035979">
    <property type="entry name" value="RBD_domain_sf"/>
</dbReference>
<dbReference type="InParanoid" id="A7TSX5"/>
<proteinExistence type="predicted"/>
<dbReference type="InterPro" id="IPR012677">
    <property type="entry name" value="Nucleotide-bd_a/b_plait_sf"/>
</dbReference>
<dbReference type="OMA" id="HIVFYDA"/>
<dbReference type="Proteomes" id="UP000000267">
    <property type="component" value="Unassembled WGS sequence"/>
</dbReference>
<dbReference type="InterPro" id="IPR000504">
    <property type="entry name" value="RRM_dom"/>
</dbReference>
<dbReference type="PROSITE" id="PS50102">
    <property type="entry name" value="RRM"/>
    <property type="match status" value="1"/>
</dbReference>
<evidence type="ECO:0000256" key="1">
    <source>
        <dbReference type="PROSITE-ProRule" id="PRU00176"/>
    </source>
</evidence>
<dbReference type="Gene3D" id="3.30.70.330">
    <property type="match status" value="1"/>
</dbReference>
<reference evidence="3 4" key="1">
    <citation type="journal article" date="2007" name="Proc. Natl. Acad. Sci. U.S.A.">
        <title>Independent sorting-out of thousands of duplicated gene pairs in two yeast species descended from a whole-genome duplication.</title>
        <authorList>
            <person name="Scannell D.R."/>
            <person name="Frank A.C."/>
            <person name="Conant G.C."/>
            <person name="Byrne K.P."/>
            <person name="Woolfit M."/>
            <person name="Wolfe K.H."/>
        </authorList>
    </citation>
    <scope>NUCLEOTIDE SEQUENCE [LARGE SCALE GENOMIC DNA]</scope>
    <source>
        <strain evidence="4">ATCC 22028 / DSM 70294 / BCRC 21397 / CBS 2163 / NBRC 10782 / NRRL Y-8283 / UCD 57-17</strain>
    </source>
</reference>
<dbReference type="SMART" id="SM00360">
    <property type="entry name" value="RRM"/>
    <property type="match status" value="1"/>
</dbReference>
<organism evidence="4">
    <name type="scientific">Vanderwaltozyma polyspora (strain ATCC 22028 / DSM 70294 / BCRC 21397 / CBS 2163 / NBRC 10782 / NRRL Y-8283 / UCD 57-17)</name>
    <name type="common">Kluyveromyces polysporus</name>
    <dbReference type="NCBI Taxonomy" id="436907"/>
    <lineage>
        <taxon>Eukaryota</taxon>
        <taxon>Fungi</taxon>
        <taxon>Dikarya</taxon>
        <taxon>Ascomycota</taxon>
        <taxon>Saccharomycotina</taxon>
        <taxon>Saccharomycetes</taxon>
        <taxon>Saccharomycetales</taxon>
        <taxon>Saccharomycetaceae</taxon>
        <taxon>Vanderwaltozyma</taxon>
    </lineage>
</organism>
<name>A7TSX5_VANPO</name>
<dbReference type="EMBL" id="DS480529">
    <property type="protein sequence ID" value="EDO14624.1"/>
    <property type="molecule type" value="Genomic_DNA"/>
</dbReference>
<sequence>MEAKSTLYIHNLSDGIGMDKLRSNLFLLFSMYGEVIDIRLDGRQLRGQAFIRMSTPDEANLARITLNGEPFFGQPLKIEFSKNEMTV</sequence>
<dbReference type="RefSeq" id="XP_001642482.1">
    <property type="nucleotide sequence ID" value="XM_001642432.1"/>
</dbReference>
<dbReference type="GO" id="GO:0003723">
    <property type="term" value="F:RNA binding"/>
    <property type="evidence" value="ECO:0007669"/>
    <property type="project" value="UniProtKB-UniRule"/>
</dbReference>
<accession>A7TSX5</accession>
<dbReference type="GeneID" id="5542651"/>
<evidence type="ECO:0000259" key="2">
    <source>
        <dbReference type="PROSITE" id="PS50102"/>
    </source>
</evidence>
<gene>
    <name evidence="3" type="ORF">Kpol_322p1</name>
</gene>
<dbReference type="OrthoDB" id="277802at2759"/>
<dbReference type="STRING" id="436907.A7TSX5"/>
<dbReference type="FunCoup" id="A7TSX5">
    <property type="interactions" value="190"/>
</dbReference>
<dbReference type="KEGG" id="vpo:Kpol_322p1"/>
<keyword evidence="4" id="KW-1185">Reference proteome</keyword>
<evidence type="ECO:0000313" key="4">
    <source>
        <dbReference type="Proteomes" id="UP000000267"/>
    </source>
</evidence>
<dbReference type="HOGENOM" id="CLU_041869_3_2_1"/>
<evidence type="ECO:0000313" key="3">
    <source>
        <dbReference type="EMBL" id="EDO14624.1"/>
    </source>
</evidence>
<dbReference type="eggNOG" id="KOG4206">
    <property type="taxonomic scope" value="Eukaryota"/>
</dbReference>
<dbReference type="Pfam" id="PF13893">
    <property type="entry name" value="RRM_5"/>
    <property type="match status" value="1"/>
</dbReference>
<keyword evidence="1" id="KW-0694">RNA-binding</keyword>
<dbReference type="PhylomeDB" id="A7TSX5"/>